<feature type="region of interest" description="Disordered" evidence="1">
    <location>
        <begin position="1"/>
        <end position="118"/>
    </location>
</feature>
<evidence type="ECO:0000313" key="2">
    <source>
        <dbReference type="EMBL" id="ONF73953.1"/>
    </source>
</evidence>
<feature type="compositionally biased region" description="Basic and acidic residues" evidence="1">
    <location>
        <begin position="66"/>
        <end position="76"/>
    </location>
</feature>
<sequence>MSQRPEITGGGYHHLEPNDGYDPDGWQDFTPWRPGDPSTQNEAPPALAAEFSAGTYTTGTGGRGSGSDRGRGREGLTESQAEAPDTAPRRRQPEKPNRVTTRNTLQHPGQVQRFEPGDKVRSRGTIAGQLGMDHVPTHTKGRVLDTRQGLLGGSFATVAFENGYVEEIQTDAIERRGFFD</sequence>
<protein>
    <submittedName>
        <fullName evidence="2">Uncharacterized protein</fullName>
    </submittedName>
</protein>
<name>A0A1W2M241_9PSEU</name>
<accession>A0A1W2M241</accession>
<evidence type="ECO:0000256" key="1">
    <source>
        <dbReference type="SAM" id="MobiDB-lite"/>
    </source>
</evidence>
<dbReference type="AlphaFoldDB" id="A0A1W2M241"/>
<dbReference type="EMBL" id="LQMT02000006">
    <property type="protein sequence ID" value="ONF73953.1"/>
    <property type="molecule type" value="Genomic_DNA"/>
</dbReference>
<proteinExistence type="predicted"/>
<gene>
    <name evidence="2" type="ORF">AVR91_0204280</name>
</gene>
<comment type="caution">
    <text evidence="2">The sequence shown here is derived from an EMBL/GenBank/DDBJ whole genome shotgun (WGS) entry which is preliminary data.</text>
</comment>
<feature type="compositionally biased region" description="Polar residues" evidence="1">
    <location>
        <begin position="98"/>
        <end position="109"/>
    </location>
</feature>
<dbReference type="Proteomes" id="UP000076660">
    <property type="component" value="Unassembled WGS sequence"/>
</dbReference>
<organism evidence="2 3">
    <name type="scientific">Amycolatopsis keratiniphila subsp. keratiniphila</name>
    <dbReference type="NCBI Taxonomy" id="227715"/>
    <lineage>
        <taxon>Bacteria</taxon>
        <taxon>Bacillati</taxon>
        <taxon>Actinomycetota</taxon>
        <taxon>Actinomycetes</taxon>
        <taxon>Pseudonocardiales</taxon>
        <taxon>Pseudonocardiaceae</taxon>
        <taxon>Amycolatopsis</taxon>
        <taxon>Amycolatopsis japonica group</taxon>
    </lineage>
</organism>
<reference evidence="2 3" key="1">
    <citation type="submission" date="2016-12" db="EMBL/GenBank/DDBJ databases">
        <title>Amycolatopsis keratiniphila subsp. keratiniphila genome sequencing and assembly.</title>
        <authorList>
            <person name="Mayilraj S."/>
            <person name="Kaur N."/>
        </authorList>
    </citation>
    <scope>NUCLEOTIDE SEQUENCE [LARGE SCALE GENOMIC DNA]</scope>
    <source>
        <strain evidence="2 3">DSM 44409</strain>
    </source>
</reference>
<dbReference type="RefSeq" id="WP_063276382.1">
    <property type="nucleotide sequence ID" value="NZ_LQMT02000006.1"/>
</dbReference>
<feature type="compositionally biased region" description="Basic and acidic residues" evidence="1">
    <location>
        <begin position="87"/>
        <end position="97"/>
    </location>
</feature>
<dbReference type="OrthoDB" id="3680743at2"/>
<evidence type="ECO:0000313" key="3">
    <source>
        <dbReference type="Proteomes" id="UP000076660"/>
    </source>
</evidence>